<dbReference type="Proteomes" id="UP000250266">
    <property type="component" value="Unassembled WGS sequence"/>
</dbReference>
<protein>
    <submittedName>
        <fullName evidence="1">Uncharacterized protein</fullName>
    </submittedName>
</protein>
<organism evidence="1 2">
    <name type="scientific">Lepidopterella palustris CBS 459.81</name>
    <dbReference type="NCBI Taxonomy" id="1314670"/>
    <lineage>
        <taxon>Eukaryota</taxon>
        <taxon>Fungi</taxon>
        <taxon>Dikarya</taxon>
        <taxon>Ascomycota</taxon>
        <taxon>Pezizomycotina</taxon>
        <taxon>Dothideomycetes</taxon>
        <taxon>Pleosporomycetidae</taxon>
        <taxon>Mytilinidiales</taxon>
        <taxon>Argynnaceae</taxon>
        <taxon>Lepidopterella</taxon>
    </lineage>
</organism>
<reference evidence="1 2" key="1">
    <citation type="journal article" date="2016" name="Nat. Commun.">
        <title>Ectomycorrhizal ecology is imprinted in the genome of the dominant symbiotic fungus Cenococcum geophilum.</title>
        <authorList>
            <consortium name="DOE Joint Genome Institute"/>
            <person name="Peter M."/>
            <person name="Kohler A."/>
            <person name="Ohm R.A."/>
            <person name="Kuo A."/>
            <person name="Krutzmann J."/>
            <person name="Morin E."/>
            <person name="Arend M."/>
            <person name="Barry K.W."/>
            <person name="Binder M."/>
            <person name="Choi C."/>
            <person name="Clum A."/>
            <person name="Copeland A."/>
            <person name="Grisel N."/>
            <person name="Haridas S."/>
            <person name="Kipfer T."/>
            <person name="LaButti K."/>
            <person name="Lindquist E."/>
            <person name="Lipzen A."/>
            <person name="Maire R."/>
            <person name="Meier B."/>
            <person name="Mihaltcheva S."/>
            <person name="Molinier V."/>
            <person name="Murat C."/>
            <person name="Poggeler S."/>
            <person name="Quandt C.A."/>
            <person name="Sperisen C."/>
            <person name="Tritt A."/>
            <person name="Tisserant E."/>
            <person name="Crous P.W."/>
            <person name="Henrissat B."/>
            <person name="Nehls U."/>
            <person name="Egli S."/>
            <person name="Spatafora J.W."/>
            <person name="Grigoriev I.V."/>
            <person name="Martin F.M."/>
        </authorList>
    </citation>
    <scope>NUCLEOTIDE SEQUENCE [LARGE SCALE GENOMIC DNA]</scope>
    <source>
        <strain evidence="1 2">CBS 459.81</strain>
    </source>
</reference>
<name>A0A8E2JKE7_9PEZI</name>
<evidence type="ECO:0000313" key="2">
    <source>
        <dbReference type="Proteomes" id="UP000250266"/>
    </source>
</evidence>
<gene>
    <name evidence="1" type="ORF">K432DRAFT_400067</name>
</gene>
<evidence type="ECO:0000313" key="1">
    <source>
        <dbReference type="EMBL" id="OCK85683.1"/>
    </source>
</evidence>
<accession>A0A8E2JKE7</accession>
<dbReference type="AlphaFoldDB" id="A0A8E2JKE7"/>
<keyword evidence="2" id="KW-1185">Reference proteome</keyword>
<dbReference type="EMBL" id="KV744815">
    <property type="protein sequence ID" value="OCK85683.1"/>
    <property type="molecule type" value="Genomic_DNA"/>
</dbReference>
<proteinExistence type="predicted"/>
<sequence>MSTFPYVPSKPQFSCFTVLSRTVFITVIRHRHYMLKGPTPFYRFVDLLDIVSDYLSEIFQFHGHLEHDFAQANSKAYLFLWLEILRVFYSTDWNAVSTIRDQAAENFRRLLEQEIGACGSPLFILNIDYRAESEAIQKYLVSIVLLTIAKNSEAMELEDRILLDACQKTDEDMGLD</sequence>